<dbReference type="Proteomes" id="UP000649826">
    <property type="component" value="Unassembled WGS sequence"/>
</dbReference>
<comment type="caution">
    <text evidence="7">The sequence shown here is derived from an EMBL/GenBank/DDBJ whole genome shotgun (WGS) entry which is preliminary data.</text>
</comment>
<evidence type="ECO:0000313" key="8">
    <source>
        <dbReference type="Proteomes" id="UP000649826"/>
    </source>
</evidence>
<keyword evidence="3" id="KW-0237">DNA synthesis</keyword>
<evidence type="ECO:0000259" key="6">
    <source>
        <dbReference type="Pfam" id="PF12637"/>
    </source>
</evidence>
<sequence length="81" mass="8805">MTYKTKGVCSQAIYFDVDENHKVHNVQFEGGCNGNAKGIAALVEGMDANEVINRLEGIQCGFKNTSCPDQLSQALKQALNQ</sequence>
<accession>A0ABR7IHG2</accession>
<reference evidence="7 8" key="1">
    <citation type="submission" date="2020-08" db="EMBL/GenBank/DDBJ databases">
        <title>Genome public.</title>
        <authorList>
            <person name="Liu C."/>
            <person name="Sun Q."/>
        </authorList>
    </citation>
    <scope>NUCLEOTIDE SEQUENCE [LARGE SCALE GENOMIC DNA]</scope>
    <source>
        <strain evidence="7 8">M29</strain>
    </source>
</reference>
<evidence type="ECO:0000256" key="1">
    <source>
        <dbReference type="ARBA" id="ARBA00007405"/>
    </source>
</evidence>
<feature type="domain" description="TSCPD" evidence="6">
    <location>
        <begin position="2"/>
        <end position="79"/>
    </location>
</feature>
<proteinExistence type="inferred from homology"/>
<comment type="similarity">
    <text evidence="1">Belongs to the ribonucleoside diphosphate reductase class-2 family.</text>
</comment>
<dbReference type="EMBL" id="JACOQG010000007">
    <property type="protein sequence ID" value="MBC5779253.1"/>
    <property type="molecule type" value="Genomic_DNA"/>
</dbReference>
<name>A0ABR7IHG2_9FIRM</name>
<dbReference type="InterPro" id="IPR023806">
    <property type="entry name" value="CHP03905"/>
</dbReference>
<keyword evidence="8" id="KW-1185">Reference proteome</keyword>
<gene>
    <name evidence="7" type="ORF">H8Z82_06210</name>
</gene>
<keyword evidence="4" id="KW-0547">Nucleotide-binding</keyword>
<evidence type="ECO:0000256" key="4">
    <source>
        <dbReference type="ARBA" id="ARBA00022741"/>
    </source>
</evidence>
<dbReference type="EC" id="1.17.4.1" evidence="2"/>
<evidence type="ECO:0000313" key="7">
    <source>
        <dbReference type="EMBL" id="MBC5779253.1"/>
    </source>
</evidence>
<protein>
    <recommendedName>
        <fullName evidence="2">ribonucleoside-diphosphate reductase</fullName>
        <ecNumber evidence="2">1.17.4.1</ecNumber>
    </recommendedName>
</protein>
<dbReference type="InterPro" id="IPR024434">
    <property type="entry name" value="TSCPD_dom"/>
</dbReference>
<evidence type="ECO:0000256" key="5">
    <source>
        <dbReference type="ARBA" id="ARBA00047754"/>
    </source>
</evidence>
<evidence type="ECO:0000256" key="2">
    <source>
        <dbReference type="ARBA" id="ARBA00012274"/>
    </source>
</evidence>
<organism evidence="7 8">
    <name type="scientific">Blautia difficilis</name>
    <dbReference type="NCBI Taxonomy" id="2763027"/>
    <lineage>
        <taxon>Bacteria</taxon>
        <taxon>Bacillati</taxon>
        <taxon>Bacillota</taxon>
        <taxon>Clostridia</taxon>
        <taxon>Lachnospirales</taxon>
        <taxon>Lachnospiraceae</taxon>
        <taxon>Blautia</taxon>
    </lineage>
</organism>
<dbReference type="NCBIfam" id="TIGR03905">
    <property type="entry name" value="TIGR03905_4_Cys"/>
    <property type="match status" value="1"/>
</dbReference>
<dbReference type="Pfam" id="PF12637">
    <property type="entry name" value="TSCPD"/>
    <property type="match status" value="1"/>
</dbReference>
<dbReference type="RefSeq" id="WP_186994595.1">
    <property type="nucleotide sequence ID" value="NZ_JACOQG010000007.1"/>
</dbReference>
<evidence type="ECO:0000256" key="3">
    <source>
        <dbReference type="ARBA" id="ARBA00022634"/>
    </source>
</evidence>
<comment type="catalytic activity">
    <reaction evidence="5">
        <text>a 2'-deoxyribonucleoside 5'-diphosphate + [thioredoxin]-disulfide + H2O = a ribonucleoside 5'-diphosphate + [thioredoxin]-dithiol</text>
        <dbReference type="Rhea" id="RHEA:23252"/>
        <dbReference type="Rhea" id="RHEA-COMP:10698"/>
        <dbReference type="Rhea" id="RHEA-COMP:10700"/>
        <dbReference type="ChEBI" id="CHEBI:15377"/>
        <dbReference type="ChEBI" id="CHEBI:29950"/>
        <dbReference type="ChEBI" id="CHEBI:50058"/>
        <dbReference type="ChEBI" id="CHEBI:57930"/>
        <dbReference type="ChEBI" id="CHEBI:73316"/>
        <dbReference type="EC" id="1.17.4.1"/>
    </reaction>
</comment>